<evidence type="ECO:0000256" key="7">
    <source>
        <dbReference type="ARBA" id="ARBA00022475"/>
    </source>
</evidence>
<keyword evidence="10 19" id="KW-0812">Transmembrane</keyword>
<evidence type="ECO:0000256" key="17">
    <source>
        <dbReference type="ARBA" id="ARBA00048623"/>
    </source>
</evidence>
<dbReference type="RefSeq" id="WP_002846171.1">
    <property type="nucleotide sequence ID" value="NZ_FOVA01000022.1"/>
</dbReference>
<evidence type="ECO:0000256" key="8">
    <source>
        <dbReference type="ARBA" id="ARBA00022573"/>
    </source>
</evidence>
<feature type="transmembrane region" description="Helical" evidence="19">
    <location>
        <begin position="121"/>
        <end position="140"/>
    </location>
</feature>
<feature type="transmembrane region" description="Helical" evidence="19">
    <location>
        <begin position="246"/>
        <end position="268"/>
    </location>
</feature>
<feature type="transmembrane region" description="Helical" evidence="19">
    <location>
        <begin position="146"/>
        <end position="164"/>
    </location>
</feature>
<dbReference type="UniPathway" id="UPA00148">
    <property type="reaction ID" value="UER00238"/>
</dbReference>
<keyword evidence="7 19" id="KW-1003">Cell membrane</keyword>
<proteinExistence type="inferred from homology"/>
<evidence type="ECO:0000313" key="21">
    <source>
        <dbReference type="Proteomes" id="UP000255101"/>
    </source>
</evidence>
<evidence type="ECO:0000256" key="2">
    <source>
        <dbReference type="ARBA" id="ARBA00004651"/>
    </source>
</evidence>
<gene>
    <name evidence="19" type="primary">cobS</name>
    <name evidence="20" type="ORF">NCTC11460_00189</name>
</gene>
<evidence type="ECO:0000256" key="4">
    <source>
        <dbReference type="ARBA" id="ARBA00010561"/>
    </source>
</evidence>
<evidence type="ECO:0000256" key="15">
    <source>
        <dbReference type="ARBA" id="ARBA00032605"/>
    </source>
</evidence>
<comment type="function">
    <text evidence="14 19">Joins adenosylcobinamide-GDP and alpha-ribazole to generate adenosylcobalamin (Ado-cobalamin). Also synthesizes adenosylcobalamin 5'-phosphate from adenosylcobinamide-GDP and alpha-ribazole 5'-phosphate.</text>
</comment>
<evidence type="ECO:0000256" key="13">
    <source>
        <dbReference type="ARBA" id="ARBA00023136"/>
    </source>
</evidence>
<dbReference type="GO" id="GO:0008818">
    <property type="term" value="F:cobalamin 5'-phosphate synthase activity"/>
    <property type="evidence" value="ECO:0007669"/>
    <property type="project" value="UniProtKB-UniRule"/>
</dbReference>
<dbReference type="NCBIfam" id="TIGR00317">
    <property type="entry name" value="cobS"/>
    <property type="match status" value="1"/>
</dbReference>
<sequence length="271" mass="29866">MKIRELLDLERFINILQFLTRISIKKDSKFDPDLGKGIVFFPLVGLVIGLILGLVYYILRLVPAFYNNSLVTGVLLVLVEVVLTGGLHLDGLADTFDGIFSYRSKDQILEIMKDSRMGTNASISLILLIVLKVCMLASFIDKDMAWPIVLMPVLGRFLGLLLTYRTRPARENGMGNVFIGKCDRTSLIVSIVFVGLLEILALGLTGTSIFGLNQMISIILVLLSLFITCILAYLIKHGVYKKIGGLTGDILGCGIEVGEMIFIAYIFILVG</sequence>
<dbReference type="PANTHER" id="PTHR34148">
    <property type="entry name" value="ADENOSYLCOBINAMIDE-GDP RIBAZOLETRANSFERASE"/>
    <property type="match status" value="1"/>
</dbReference>
<evidence type="ECO:0000256" key="5">
    <source>
        <dbReference type="ARBA" id="ARBA00013200"/>
    </source>
</evidence>
<keyword evidence="11 19" id="KW-0460">Magnesium</keyword>
<dbReference type="EMBL" id="UGTB01000004">
    <property type="protein sequence ID" value="SUB60290.1"/>
    <property type="molecule type" value="Genomic_DNA"/>
</dbReference>
<evidence type="ECO:0000256" key="14">
    <source>
        <dbReference type="ARBA" id="ARBA00025228"/>
    </source>
</evidence>
<dbReference type="InterPro" id="IPR003805">
    <property type="entry name" value="CobS"/>
</dbReference>
<keyword evidence="13 19" id="KW-0472">Membrane</keyword>
<evidence type="ECO:0000256" key="19">
    <source>
        <dbReference type="HAMAP-Rule" id="MF_00719"/>
    </source>
</evidence>
<comment type="similarity">
    <text evidence="4 19">Belongs to the CobS family.</text>
</comment>
<comment type="pathway">
    <text evidence="3 19">Cofactor biosynthesis; adenosylcobalamin biosynthesis; adenosylcobalamin from cob(II)yrinate a,c-diamide: step 7/7.</text>
</comment>
<feature type="transmembrane region" description="Helical" evidence="19">
    <location>
        <begin position="38"/>
        <end position="59"/>
    </location>
</feature>
<evidence type="ECO:0000256" key="6">
    <source>
        <dbReference type="ARBA" id="ARBA00015850"/>
    </source>
</evidence>
<protein>
    <recommendedName>
        <fullName evidence="6 19">Adenosylcobinamide-GDP ribazoletransferase</fullName>
        <ecNumber evidence="5 19">2.7.8.26</ecNumber>
    </recommendedName>
    <alternativeName>
        <fullName evidence="16 19">Cobalamin synthase</fullName>
    </alternativeName>
    <alternativeName>
        <fullName evidence="15 19">Cobalamin-5'-phosphate synthase</fullName>
    </alternativeName>
</protein>
<feature type="transmembrane region" description="Helical" evidence="19">
    <location>
        <begin position="185"/>
        <end position="209"/>
    </location>
</feature>
<evidence type="ECO:0000256" key="3">
    <source>
        <dbReference type="ARBA" id="ARBA00004663"/>
    </source>
</evidence>
<accession>A0A379CDD0</accession>
<evidence type="ECO:0000256" key="11">
    <source>
        <dbReference type="ARBA" id="ARBA00022842"/>
    </source>
</evidence>
<evidence type="ECO:0000256" key="1">
    <source>
        <dbReference type="ARBA" id="ARBA00001946"/>
    </source>
</evidence>
<dbReference type="GO" id="GO:0051073">
    <property type="term" value="F:adenosylcobinamide-GDP ribazoletransferase activity"/>
    <property type="evidence" value="ECO:0007669"/>
    <property type="project" value="UniProtKB-UniRule"/>
</dbReference>
<dbReference type="Proteomes" id="UP000255101">
    <property type="component" value="Unassembled WGS sequence"/>
</dbReference>
<evidence type="ECO:0000256" key="10">
    <source>
        <dbReference type="ARBA" id="ARBA00022692"/>
    </source>
</evidence>
<evidence type="ECO:0000313" key="20">
    <source>
        <dbReference type="EMBL" id="SUB60290.1"/>
    </source>
</evidence>
<feature type="transmembrane region" description="Helical" evidence="19">
    <location>
        <begin position="215"/>
        <end position="234"/>
    </location>
</feature>
<name>A0A379CDD0_9FIRM</name>
<dbReference type="HAMAP" id="MF_00719">
    <property type="entry name" value="CobS"/>
    <property type="match status" value="1"/>
</dbReference>
<dbReference type="PANTHER" id="PTHR34148:SF1">
    <property type="entry name" value="ADENOSYLCOBINAMIDE-GDP RIBAZOLETRANSFERASE"/>
    <property type="match status" value="1"/>
</dbReference>
<keyword evidence="12 19" id="KW-1133">Transmembrane helix</keyword>
<organism evidence="20 21">
    <name type="scientific">Peptostreptococcus anaerobius</name>
    <dbReference type="NCBI Taxonomy" id="1261"/>
    <lineage>
        <taxon>Bacteria</taxon>
        <taxon>Bacillati</taxon>
        <taxon>Bacillota</taxon>
        <taxon>Clostridia</taxon>
        <taxon>Peptostreptococcales</taxon>
        <taxon>Peptostreptococcaceae</taxon>
        <taxon>Peptostreptococcus</taxon>
    </lineage>
</organism>
<comment type="catalytic activity">
    <reaction evidence="17 19">
        <text>alpha-ribazole + adenosylcob(III)inamide-GDP = adenosylcob(III)alamin + GMP + H(+)</text>
        <dbReference type="Rhea" id="RHEA:16049"/>
        <dbReference type="ChEBI" id="CHEBI:10329"/>
        <dbReference type="ChEBI" id="CHEBI:15378"/>
        <dbReference type="ChEBI" id="CHEBI:18408"/>
        <dbReference type="ChEBI" id="CHEBI:58115"/>
        <dbReference type="ChEBI" id="CHEBI:60487"/>
        <dbReference type="EC" id="2.7.8.26"/>
    </reaction>
</comment>
<dbReference type="GO" id="GO:0009236">
    <property type="term" value="P:cobalamin biosynthetic process"/>
    <property type="evidence" value="ECO:0007669"/>
    <property type="project" value="UniProtKB-UniRule"/>
</dbReference>
<dbReference type="GO" id="GO:0005886">
    <property type="term" value="C:plasma membrane"/>
    <property type="evidence" value="ECO:0007669"/>
    <property type="project" value="UniProtKB-SubCell"/>
</dbReference>
<evidence type="ECO:0000256" key="12">
    <source>
        <dbReference type="ARBA" id="ARBA00022989"/>
    </source>
</evidence>
<keyword evidence="9 19" id="KW-0808">Transferase</keyword>
<comment type="cofactor">
    <cofactor evidence="1 19">
        <name>Mg(2+)</name>
        <dbReference type="ChEBI" id="CHEBI:18420"/>
    </cofactor>
</comment>
<keyword evidence="8 19" id="KW-0169">Cobalamin biosynthesis</keyword>
<dbReference type="Pfam" id="PF02654">
    <property type="entry name" value="CobS"/>
    <property type="match status" value="1"/>
</dbReference>
<comment type="catalytic activity">
    <reaction evidence="18 19">
        <text>alpha-ribazole 5'-phosphate + adenosylcob(III)inamide-GDP = adenosylcob(III)alamin 5'-phosphate + GMP + H(+)</text>
        <dbReference type="Rhea" id="RHEA:23560"/>
        <dbReference type="ChEBI" id="CHEBI:15378"/>
        <dbReference type="ChEBI" id="CHEBI:57918"/>
        <dbReference type="ChEBI" id="CHEBI:58115"/>
        <dbReference type="ChEBI" id="CHEBI:60487"/>
        <dbReference type="ChEBI" id="CHEBI:60493"/>
        <dbReference type="EC" id="2.7.8.26"/>
    </reaction>
</comment>
<dbReference type="AlphaFoldDB" id="A0A379CDD0"/>
<reference evidence="20 21" key="1">
    <citation type="submission" date="2018-06" db="EMBL/GenBank/DDBJ databases">
        <authorList>
            <consortium name="Pathogen Informatics"/>
            <person name="Doyle S."/>
        </authorList>
    </citation>
    <scope>NUCLEOTIDE SEQUENCE [LARGE SCALE GENOMIC DNA]</scope>
    <source>
        <strain evidence="20 21">NCTC11460</strain>
    </source>
</reference>
<evidence type="ECO:0000256" key="18">
    <source>
        <dbReference type="ARBA" id="ARBA00049504"/>
    </source>
</evidence>
<evidence type="ECO:0000256" key="9">
    <source>
        <dbReference type="ARBA" id="ARBA00022679"/>
    </source>
</evidence>
<comment type="subcellular location">
    <subcellularLocation>
        <location evidence="2 19">Cell membrane</location>
        <topology evidence="2 19">Multi-pass membrane protein</topology>
    </subcellularLocation>
</comment>
<dbReference type="EC" id="2.7.8.26" evidence="5 19"/>
<evidence type="ECO:0000256" key="16">
    <source>
        <dbReference type="ARBA" id="ARBA00032853"/>
    </source>
</evidence>